<evidence type="ECO:0000313" key="2">
    <source>
        <dbReference type="Proteomes" id="UP001396334"/>
    </source>
</evidence>
<dbReference type="PANTHER" id="PTHR47074">
    <property type="entry name" value="BNAC02G40300D PROTEIN"/>
    <property type="match status" value="1"/>
</dbReference>
<dbReference type="PANTHER" id="PTHR47074:SF11">
    <property type="entry name" value="REVERSE TRANSCRIPTASE-LIKE PROTEIN"/>
    <property type="match status" value="1"/>
</dbReference>
<protein>
    <recommendedName>
        <fullName evidence="3">RNase H type-1 domain-containing protein</fullName>
    </recommendedName>
</protein>
<evidence type="ECO:0008006" key="3">
    <source>
        <dbReference type="Google" id="ProtNLM"/>
    </source>
</evidence>
<sequence>MGDGHFPFCPELLLRDYNCARLPTPPATPTAHTQWKPPDDYIKINSDSSYNQESKSVDLGVVARDCCRLLLGGLAQHSPTYFDVLHVEFLAVQVGIMLARDNTGARNRLCNNC</sequence>
<reference evidence="1 2" key="1">
    <citation type="journal article" date="2024" name="G3 (Bethesda)">
        <title>Genome assembly of Hibiscus sabdariffa L. provides insights into metabolisms of medicinal natural products.</title>
        <authorList>
            <person name="Kim T."/>
        </authorList>
    </citation>
    <scope>NUCLEOTIDE SEQUENCE [LARGE SCALE GENOMIC DNA]</scope>
    <source>
        <strain evidence="1">TK-2024</strain>
        <tissue evidence="1">Old leaves</tissue>
    </source>
</reference>
<accession>A0ABR1Z9B5</accession>
<dbReference type="EMBL" id="JBBPBN010002172">
    <property type="protein sequence ID" value="KAK8476560.1"/>
    <property type="molecule type" value="Genomic_DNA"/>
</dbReference>
<gene>
    <name evidence="1" type="ORF">V6N11_074142</name>
</gene>
<dbReference type="InterPro" id="IPR052929">
    <property type="entry name" value="RNase_H-like_EbsB-rel"/>
</dbReference>
<name>A0ABR1Z9B5_9ROSI</name>
<keyword evidence="2" id="KW-1185">Reference proteome</keyword>
<comment type="caution">
    <text evidence="1">The sequence shown here is derived from an EMBL/GenBank/DDBJ whole genome shotgun (WGS) entry which is preliminary data.</text>
</comment>
<dbReference type="Proteomes" id="UP001396334">
    <property type="component" value="Unassembled WGS sequence"/>
</dbReference>
<organism evidence="1 2">
    <name type="scientific">Hibiscus sabdariffa</name>
    <name type="common">roselle</name>
    <dbReference type="NCBI Taxonomy" id="183260"/>
    <lineage>
        <taxon>Eukaryota</taxon>
        <taxon>Viridiplantae</taxon>
        <taxon>Streptophyta</taxon>
        <taxon>Embryophyta</taxon>
        <taxon>Tracheophyta</taxon>
        <taxon>Spermatophyta</taxon>
        <taxon>Magnoliopsida</taxon>
        <taxon>eudicotyledons</taxon>
        <taxon>Gunneridae</taxon>
        <taxon>Pentapetalae</taxon>
        <taxon>rosids</taxon>
        <taxon>malvids</taxon>
        <taxon>Malvales</taxon>
        <taxon>Malvaceae</taxon>
        <taxon>Malvoideae</taxon>
        <taxon>Hibiscus</taxon>
    </lineage>
</organism>
<proteinExistence type="predicted"/>
<evidence type="ECO:0000313" key="1">
    <source>
        <dbReference type="EMBL" id="KAK8476560.1"/>
    </source>
</evidence>